<dbReference type="InterPro" id="IPR005844">
    <property type="entry name" value="A-D-PHexomutase_a/b/a-I"/>
</dbReference>
<evidence type="ECO:0000256" key="6">
    <source>
        <dbReference type="ARBA" id="ARBA00012728"/>
    </source>
</evidence>
<dbReference type="InterPro" id="IPR016055">
    <property type="entry name" value="A-D-PHexomutase_a/b/a-I/II/III"/>
</dbReference>
<dbReference type="Pfam" id="PF02878">
    <property type="entry name" value="PGM_PMM_I"/>
    <property type="match status" value="1"/>
</dbReference>
<dbReference type="Gene3D" id="3.30.310.50">
    <property type="entry name" value="Alpha-D-phosphohexomutase, C-terminal domain"/>
    <property type="match status" value="1"/>
</dbReference>
<accession>A0A239UBQ4</accession>
<evidence type="ECO:0000256" key="3">
    <source>
        <dbReference type="ARBA" id="ARBA00005164"/>
    </source>
</evidence>
<evidence type="ECO:0000259" key="17">
    <source>
        <dbReference type="Pfam" id="PF02878"/>
    </source>
</evidence>
<evidence type="ECO:0000256" key="2">
    <source>
        <dbReference type="ARBA" id="ARBA00001946"/>
    </source>
</evidence>
<dbReference type="GO" id="GO:0006006">
    <property type="term" value="P:glucose metabolic process"/>
    <property type="evidence" value="ECO:0007669"/>
    <property type="project" value="UniProtKB-KW"/>
</dbReference>
<evidence type="ECO:0000256" key="14">
    <source>
        <dbReference type="ARBA" id="ARBA00041467"/>
    </source>
</evidence>
<comment type="catalytic activity">
    <reaction evidence="1">
        <text>alpha-D-glucose 1-phosphate = alpha-D-glucose 6-phosphate</text>
        <dbReference type="Rhea" id="RHEA:23536"/>
        <dbReference type="ChEBI" id="CHEBI:58225"/>
        <dbReference type="ChEBI" id="CHEBI:58601"/>
        <dbReference type="EC" id="5.4.2.2"/>
    </reaction>
</comment>
<evidence type="ECO:0000259" key="16">
    <source>
        <dbReference type="Pfam" id="PF00408"/>
    </source>
</evidence>
<dbReference type="InterPro" id="IPR036900">
    <property type="entry name" value="A-D-PHexomutase_C_sf"/>
</dbReference>
<keyword evidence="7" id="KW-0313">Glucose metabolism</keyword>
<dbReference type="InterPro" id="IPR005843">
    <property type="entry name" value="A-D-PHexomutase_C"/>
</dbReference>
<evidence type="ECO:0000313" key="21">
    <source>
        <dbReference type="Proteomes" id="UP000321736"/>
    </source>
</evidence>
<evidence type="ECO:0000256" key="9">
    <source>
        <dbReference type="ARBA" id="ARBA00022723"/>
    </source>
</evidence>
<dbReference type="GO" id="GO:0008973">
    <property type="term" value="F:phosphopentomutase activity"/>
    <property type="evidence" value="ECO:0007669"/>
    <property type="project" value="TreeGrafter"/>
</dbReference>
<comment type="pathway">
    <text evidence="3">Glycolipid metabolism; diglucosyl-diacylglycerol biosynthesis.</text>
</comment>
<keyword evidence="8" id="KW-0597">Phosphoprotein</keyword>
<evidence type="ECO:0000256" key="4">
    <source>
        <dbReference type="ARBA" id="ARBA00005189"/>
    </source>
</evidence>
<dbReference type="GO" id="GO:0006166">
    <property type="term" value="P:purine ribonucleoside salvage"/>
    <property type="evidence" value="ECO:0007669"/>
    <property type="project" value="TreeGrafter"/>
</dbReference>
<name>A0A239UBQ4_9STAP</name>
<dbReference type="Gene3D" id="3.40.120.10">
    <property type="entry name" value="Alpha-D-Glucose-1,6-Bisphosphate, subunit A, domain 3"/>
    <property type="match status" value="3"/>
</dbReference>
<protein>
    <recommendedName>
        <fullName evidence="12">Phosphoglucomutase</fullName>
        <ecNumber evidence="6">5.4.2.2</ecNumber>
    </recommendedName>
    <alternativeName>
        <fullName evidence="14">Alpha-phosphoglucomutase</fullName>
    </alternativeName>
    <alternativeName>
        <fullName evidence="13">Glucose phosphomutase</fullName>
    </alternativeName>
</protein>
<dbReference type="InterPro" id="IPR016066">
    <property type="entry name" value="A-D-PHexomutase_CS"/>
</dbReference>
<dbReference type="PROSITE" id="PS00710">
    <property type="entry name" value="PGM_PMM"/>
    <property type="match status" value="1"/>
</dbReference>
<evidence type="ECO:0000256" key="7">
    <source>
        <dbReference type="ARBA" id="ARBA00022526"/>
    </source>
</evidence>
<dbReference type="InterPro" id="IPR005846">
    <property type="entry name" value="A-D-PHexomutase_a/b/a-III"/>
</dbReference>
<dbReference type="SUPFAM" id="SSF53738">
    <property type="entry name" value="Phosphoglucomutase, first 3 domains"/>
    <property type="match status" value="3"/>
</dbReference>
<reference evidence="20 21" key="1">
    <citation type="submission" date="2019-07" db="EMBL/GenBank/DDBJ databases">
        <title>Whole genome shotgun sequence of Staphylococcus piscifermentans NBRC 109625.</title>
        <authorList>
            <person name="Hosoyama A."/>
            <person name="Uohara A."/>
            <person name="Ohji S."/>
            <person name="Ichikawa N."/>
        </authorList>
    </citation>
    <scope>NUCLEOTIDE SEQUENCE [LARGE SCALE GENOMIC DNA]</scope>
    <source>
        <strain evidence="20 21">NBRC 109625</strain>
    </source>
</reference>
<evidence type="ECO:0000256" key="11">
    <source>
        <dbReference type="ARBA" id="ARBA00023235"/>
    </source>
</evidence>
<evidence type="ECO:0000259" key="19">
    <source>
        <dbReference type="Pfam" id="PF02880"/>
    </source>
</evidence>
<evidence type="ECO:0000259" key="18">
    <source>
        <dbReference type="Pfam" id="PF02879"/>
    </source>
</evidence>
<dbReference type="AlphaFoldDB" id="A0A239UBQ4"/>
<evidence type="ECO:0000256" key="10">
    <source>
        <dbReference type="ARBA" id="ARBA00022842"/>
    </source>
</evidence>
<evidence type="ECO:0000256" key="8">
    <source>
        <dbReference type="ARBA" id="ARBA00022553"/>
    </source>
</evidence>
<evidence type="ECO:0000256" key="12">
    <source>
        <dbReference type="ARBA" id="ARBA00039995"/>
    </source>
</evidence>
<dbReference type="Pfam" id="PF02880">
    <property type="entry name" value="PGM_PMM_III"/>
    <property type="match status" value="1"/>
</dbReference>
<feature type="domain" description="Alpha-D-phosphohexomutase alpha/beta/alpha" evidence="17">
    <location>
        <begin position="35"/>
        <end position="170"/>
    </location>
</feature>
<dbReference type="InterPro" id="IPR005845">
    <property type="entry name" value="A-D-PHexomutase_a/b/a-II"/>
</dbReference>
<dbReference type="EMBL" id="BKAR01000019">
    <property type="protein sequence ID" value="GEP85021.1"/>
    <property type="molecule type" value="Genomic_DNA"/>
</dbReference>
<comment type="similarity">
    <text evidence="5 15">Belongs to the phosphohexose mutase family.</text>
</comment>
<evidence type="ECO:0000256" key="15">
    <source>
        <dbReference type="RuleBase" id="RU004326"/>
    </source>
</evidence>
<evidence type="ECO:0000256" key="5">
    <source>
        <dbReference type="ARBA" id="ARBA00010231"/>
    </source>
</evidence>
<evidence type="ECO:0000256" key="1">
    <source>
        <dbReference type="ARBA" id="ARBA00000443"/>
    </source>
</evidence>
<organism evidence="20 21">
    <name type="scientific">Staphylococcus piscifermentans</name>
    <dbReference type="NCBI Taxonomy" id="70258"/>
    <lineage>
        <taxon>Bacteria</taxon>
        <taxon>Bacillati</taxon>
        <taxon>Bacillota</taxon>
        <taxon>Bacilli</taxon>
        <taxon>Bacillales</taxon>
        <taxon>Staphylococcaceae</taxon>
        <taxon>Staphylococcus</taxon>
    </lineage>
</organism>
<dbReference type="PANTHER" id="PTHR45745:SF1">
    <property type="entry name" value="PHOSPHOGLUCOMUTASE 2B-RELATED"/>
    <property type="match status" value="1"/>
</dbReference>
<dbReference type="EC" id="5.4.2.2" evidence="6"/>
<keyword evidence="11" id="KW-0413">Isomerase</keyword>
<comment type="cofactor">
    <cofactor evidence="2">
        <name>Mg(2+)</name>
        <dbReference type="ChEBI" id="CHEBI:18420"/>
    </cofactor>
</comment>
<comment type="pathway">
    <text evidence="4">Lipid metabolism.</text>
</comment>
<dbReference type="OrthoDB" id="9806956at2"/>
<dbReference type="RefSeq" id="WP_095106091.1">
    <property type="nucleotide sequence ID" value="NZ_BKAR01000019.1"/>
</dbReference>
<sequence length="551" mass="62028">MRIKWENKLEESLVSDFYNNQDETSRAEGFEETLAFGTAGIRGLLGLGPGRLNAFTVRKVAAGLAKYLNEHKPGSKVVIHFDTRFLSEEFAHEIAAILSQYDLQAVVGKHYNSTPELSFAVRYLEADAGVMITASHNPKEYNGIKVYGADGGQLLPEASEMLSEYINQIEDPLELEGGNFEEGLSKGLITYLNPQVSDAYRKAVESLVQSIPSQQDKIVLTSLHGTSLPLLSDILDDLGYHNYVIEEEQSRPDGSFPTVAYANPEEEQAFDYSLRLAEKENAQLVLATDPDADRFGMIERYADGSYRYFNGNEIGLLLLKLRYDNIKEQSENQSLYMVKSIVSSAASDRLAQALEIENHTVLTGFKYISEILQKKENFNETLVLGYEESHGYLAAPFSRDKDAIQMIPLVVKYKNQLTKMGKNFQDLLNEIYNITGTFKDCTISPKFEGQAGRQKMNDLLENFRVNTPDEICGLKVKRVEDYQTELITDIENEEKSATVLPKANLIRFIFEEGFIALRPSGTEPKIKVYFSLNVGDLTQVIDEFRSTYLSK</sequence>
<dbReference type="CDD" id="cd05799">
    <property type="entry name" value="PGM2"/>
    <property type="match status" value="1"/>
</dbReference>
<dbReference type="Pfam" id="PF02879">
    <property type="entry name" value="PGM_PMM_II"/>
    <property type="match status" value="1"/>
</dbReference>
<keyword evidence="10 15" id="KW-0460">Magnesium</keyword>
<comment type="caution">
    <text evidence="20">The sequence shown here is derived from an EMBL/GenBank/DDBJ whole genome shotgun (WGS) entry which is preliminary data.</text>
</comment>
<dbReference type="GO" id="GO:0004614">
    <property type="term" value="F:phosphoglucomutase activity"/>
    <property type="evidence" value="ECO:0007669"/>
    <property type="project" value="UniProtKB-EC"/>
</dbReference>
<proteinExistence type="inferred from homology"/>
<feature type="domain" description="Alpha-D-phosphohexomutase alpha/beta/alpha" evidence="18">
    <location>
        <begin position="198"/>
        <end position="299"/>
    </location>
</feature>
<dbReference type="SUPFAM" id="SSF55957">
    <property type="entry name" value="Phosphoglucomutase, C-terminal domain"/>
    <property type="match status" value="1"/>
</dbReference>
<evidence type="ECO:0000256" key="13">
    <source>
        <dbReference type="ARBA" id="ARBA00041398"/>
    </source>
</evidence>
<feature type="domain" description="Alpha-D-phosphohexomutase C-terminal" evidence="16">
    <location>
        <begin position="464"/>
        <end position="530"/>
    </location>
</feature>
<dbReference type="Pfam" id="PF00408">
    <property type="entry name" value="PGM_PMM_IV"/>
    <property type="match status" value="1"/>
</dbReference>
<dbReference type="GO" id="GO:0000287">
    <property type="term" value="F:magnesium ion binding"/>
    <property type="evidence" value="ECO:0007669"/>
    <property type="project" value="InterPro"/>
</dbReference>
<dbReference type="PRINTS" id="PR00509">
    <property type="entry name" value="PGMPMM"/>
</dbReference>
<dbReference type="Proteomes" id="UP000321736">
    <property type="component" value="Unassembled WGS sequence"/>
</dbReference>
<dbReference type="PANTHER" id="PTHR45745">
    <property type="entry name" value="PHOSPHOMANNOMUTASE 45A"/>
    <property type="match status" value="1"/>
</dbReference>
<keyword evidence="9 15" id="KW-0479">Metal-binding</keyword>
<gene>
    <name evidence="20" type="primary">pgcA</name>
    <name evidence="20" type="ORF">SPI02_16060</name>
</gene>
<evidence type="ECO:0000313" key="20">
    <source>
        <dbReference type="EMBL" id="GEP85021.1"/>
    </source>
</evidence>
<dbReference type="InterPro" id="IPR005841">
    <property type="entry name" value="Alpha-D-phosphohexomutase_SF"/>
</dbReference>
<feature type="domain" description="Alpha-D-phosphohexomutase alpha/beta/alpha" evidence="19">
    <location>
        <begin position="310"/>
        <end position="432"/>
    </location>
</feature>
<keyword evidence="7" id="KW-0119">Carbohydrate metabolism</keyword>
<keyword evidence="21" id="KW-1185">Reference proteome</keyword>